<dbReference type="EMBL" id="MKVH01000024">
    <property type="protein sequence ID" value="OJX56617.1"/>
    <property type="molecule type" value="Genomic_DNA"/>
</dbReference>
<dbReference type="Proteomes" id="UP000184233">
    <property type="component" value="Unassembled WGS sequence"/>
</dbReference>
<dbReference type="PANTHER" id="PTHR20881">
    <property type="entry name" value="3-METHYL-2-OXOBUTANOATE HYDROXYMETHYLTRANSFERASE"/>
    <property type="match status" value="1"/>
</dbReference>
<reference evidence="11 12" key="1">
    <citation type="submission" date="2016-09" db="EMBL/GenBank/DDBJ databases">
        <title>Genome-resolved meta-omics ties microbial dynamics to process performance in biotechnology for thiocyanate degradation.</title>
        <authorList>
            <person name="Kantor R.S."/>
            <person name="Huddy R.J."/>
            <person name="Iyer R."/>
            <person name="Thomas B.C."/>
            <person name="Brown C.T."/>
            <person name="Anantharaman K."/>
            <person name="Tringe S."/>
            <person name="Hettich R.L."/>
            <person name="Harrison S.T."/>
            <person name="Banfield J.F."/>
        </authorList>
    </citation>
    <scope>NUCLEOTIDE SEQUENCE [LARGE SCALE GENOMIC DNA]</scope>
    <source>
        <strain evidence="11">59-99</strain>
    </source>
</reference>
<comment type="pathway">
    <text evidence="1 7">Cofactor biosynthesis; (R)-pantothenate biosynthesis; (R)-pantoate from 3-methyl-2-oxobutanoate: step 1/2.</text>
</comment>
<dbReference type="SUPFAM" id="SSF51621">
    <property type="entry name" value="Phosphoenolpyruvate/pyruvate domain"/>
    <property type="match status" value="1"/>
</dbReference>
<dbReference type="NCBIfam" id="TIGR00222">
    <property type="entry name" value="panB"/>
    <property type="match status" value="1"/>
</dbReference>
<dbReference type="GO" id="GO:0008168">
    <property type="term" value="F:methyltransferase activity"/>
    <property type="evidence" value="ECO:0007669"/>
    <property type="project" value="UniProtKB-KW"/>
</dbReference>
<comment type="subcellular location">
    <subcellularLocation>
        <location evidence="7">Cytoplasm</location>
    </subcellularLocation>
</comment>
<evidence type="ECO:0000313" key="11">
    <source>
        <dbReference type="EMBL" id="OJX56617.1"/>
    </source>
</evidence>
<protein>
    <recommendedName>
        <fullName evidence="7">3-methyl-2-oxobutanoate hydroxymethyltransferase</fullName>
        <ecNumber evidence="7">2.1.2.11</ecNumber>
    </recommendedName>
    <alternativeName>
        <fullName evidence="7">Ketopantoate hydroxymethyltransferase</fullName>
        <shortName evidence="7">KPHMT</shortName>
    </alternativeName>
</protein>
<gene>
    <name evidence="7" type="primary">panB</name>
    <name evidence="11" type="ORF">BGO89_08665</name>
</gene>
<evidence type="ECO:0000256" key="7">
    <source>
        <dbReference type="HAMAP-Rule" id="MF_00156"/>
    </source>
</evidence>
<keyword evidence="5 7" id="KW-0808">Transferase</keyword>
<dbReference type="Gene3D" id="3.20.20.60">
    <property type="entry name" value="Phosphoenolpyruvate-binding domains"/>
    <property type="match status" value="1"/>
</dbReference>
<evidence type="ECO:0000313" key="12">
    <source>
        <dbReference type="Proteomes" id="UP000184233"/>
    </source>
</evidence>
<comment type="subunit">
    <text evidence="3 7">Homodecamer; pentamer of dimers.</text>
</comment>
<dbReference type="InterPro" id="IPR003700">
    <property type="entry name" value="Pantoate_hydroxy_MeTrfase"/>
</dbReference>
<comment type="cofactor">
    <cofactor evidence="7 10">
        <name>Mg(2+)</name>
        <dbReference type="ChEBI" id="CHEBI:18420"/>
    </cofactor>
    <text evidence="7 10">Binds 1 Mg(2+) ion per subunit.</text>
</comment>
<evidence type="ECO:0000256" key="9">
    <source>
        <dbReference type="PIRSR" id="PIRSR000388-2"/>
    </source>
</evidence>
<feature type="active site" description="Proton acceptor" evidence="7 8">
    <location>
        <position position="190"/>
    </location>
</feature>
<comment type="caution">
    <text evidence="11">The sequence shown here is derived from an EMBL/GenBank/DDBJ whole genome shotgun (WGS) entry which is preliminary data.</text>
</comment>
<evidence type="ECO:0000256" key="6">
    <source>
        <dbReference type="ARBA" id="ARBA00056497"/>
    </source>
</evidence>
<evidence type="ECO:0000256" key="8">
    <source>
        <dbReference type="PIRSR" id="PIRSR000388-1"/>
    </source>
</evidence>
<feature type="binding site" evidence="7 9">
    <location>
        <begin position="52"/>
        <end position="53"/>
    </location>
    <ligand>
        <name>3-methyl-2-oxobutanoate</name>
        <dbReference type="ChEBI" id="CHEBI:11851"/>
    </ligand>
</feature>
<keyword evidence="7 10" id="KW-0479">Metal-binding</keyword>
<dbReference type="GO" id="GO:0005737">
    <property type="term" value="C:cytoplasm"/>
    <property type="evidence" value="ECO:0007669"/>
    <property type="project" value="UniProtKB-SubCell"/>
</dbReference>
<dbReference type="EC" id="2.1.2.11" evidence="7"/>
<dbReference type="AlphaFoldDB" id="A0A1M3KW61"/>
<dbReference type="PIRSF" id="PIRSF000388">
    <property type="entry name" value="Pantoate_hydroxy_MeTrfase"/>
    <property type="match status" value="1"/>
</dbReference>
<dbReference type="UniPathway" id="UPA00028">
    <property type="reaction ID" value="UER00003"/>
</dbReference>
<comment type="similarity">
    <text evidence="2 7">Belongs to the PanB family.</text>
</comment>
<dbReference type="FunFam" id="3.20.20.60:FF:000003">
    <property type="entry name" value="3-methyl-2-oxobutanoate hydroxymethyltransferase"/>
    <property type="match status" value="1"/>
</dbReference>
<evidence type="ECO:0000256" key="5">
    <source>
        <dbReference type="ARBA" id="ARBA00022679"/>
    </source>
</evidence>
<dbReference type="GO" id="GO:0000287">
    <property type="term" value="F:magnesium ion binding"/>
    <property type="evidence" value="ECO:0007669"/>
    <property type="project" value="TreeGrafter"/>
</dbReference>
<comment type="function">
    <text evidence="6 7">Catalyzes the reversible reaction in which hydroxymethyl group from 5,10-methylenetetrahydrofolate is transferred onto alpha-ketoisovalerate to form ketopantoate.</text>
</comment>
<keyword evidence="7" id="KW-0963">Cytoplasm</keyword>
<feature type="binding site" evidence="7 10">
    <location>
        <position position="123"/>
    </location>
    <ligand>
        <name>Mg(2+)</name>
        <dbReference type="ChEBI" id="CHEBI:18420"/>
    </ligand>
</feature>
<dbReference type="HAMAP" id="MF_00156">
    <property type="entry name" value="PanB"/>
    <property type="match status" value="1"/>
</dbReference>
<feature type="binding site" evidence="7 9">
    <location>
        <position position="91"/>
    </location>
    <ligand>
        <name>3-methyl-2-oxobutanoate</name>
        <dbReference type="ChEBI" id="CHEBI:11851"/>
    </ligand>
</feature>
<evidence type="ECO:0000256" key="10">
    <source>
        <dbReference type="PIRSR" id="PIRSR000388-3"/>
    </source>
</evidence>
<dbReference type="InterPro" id="IPR040442">
    <property type="entry name" value="Pyrv_kinase-like_dom_sf"/>
</dbReference>
<dbReference type="NCBIfam" id="NF001452">
    <property type="entry name" value="PRK00311.1"/>
    <property type="match status" value="1"/>
</dbReference>
<sequence length="273" mass="29569">MSATPTLRRTVTTRRLIEMKRTGTPIACLTAYDAMTAELFDNAGIDVLLVGDSVGNVVQGHDTTLPVTLEHMIYHTQAVLRGVSRALVVTDMPFMTYQVSPQEAFRNAGRLMKETGCSAVKLEGGARVIEAVRMMTEAGIPVMGHLGLTPQSIHQFGSYKERGTTPEEADQIKRDAVALQEAGAFSIVLEKIPSTLAADITAITDIPTIGIGAGPSCDGQILVWTDMMGMSTEFRPRFVRRYAELHDTIGTAVGRYVADVRGHAFPGPEESYP</sequence>
<dbReference type="PANTHER" id="PTHR20881:SF0">
    <property type="entry name" value="3-METHYL-2-OXOBUTANOATE HYDROXYMETHYLTRANSFERASE"/>
    <property type="match status" value="1"/>
</dbReference>
<evidence type="ECO:0000256" key="2">
    <source>
        <dbReference type="ARBA" id="ARBA00008676"/>
    </source>
</evidence>
<dbReference type="GO" id="GO:0015940">
    <property type="term" value="P:pantothenate biosynthetic process"/>
    <property type="evidence" value="ECO:0007669"/>
    <property type="project" value="UniProtKB-UniRule"/>
</dbReference>
<feature type="binding site" evidence="7 10">
    <location>
        <position position="91"/>
    </location>
    <ligand>
        <name>Mg(2+)</name>
        <dbReference type="ChEBI" id="CHEBI:18420"/>
    </ligand>
</feature>
<comment type="catalytic activity">
    <reaction evidence="7">
        <text>(6R)-5,10-methylene-5,6,7,8-tetrahydrofolate + 3-methyl-2-oxobutanoate + H2O = 2-dehydropantoate + (6S)-5,6,7,8-tetrahydrofolate</text>
        <dbReference type="Rhea" id="RHEA:11824"/>
        <dbReference type="ChEBI" id="CHEBI:11561"/>
        <dbReference type="ChEBI" id="CHEBI:11851"/>
        <dbReference type="ChEBI" id="CHEBI:15377"/>
        <dbReference type="ChEBI" id="CHEBI:15636"/>
        <dbReference type="ChEBI" id="CHEBI:57453"/>
        <dbReference type="EC" id="2.1.2.11"/>
    </reaction>
</comment>
<accession>A0A1M3KW61</accession>
<evidence type="ECO:0000256" key="4">
    <source>
        <dbReference type="ARBA" id="ARBA00022655"/>
    </source>
</evidence>
<dbReference type="InterPro" id="IPR015813">
    <property type="entry name" value="Pyrv/PenolPyrv_kinase-like_dom"/>
</dbReference>
<feature type="binding site" evidence="7 9">
    <location>
        <position position="121"/>
    </location>
    <ligand>
        <name>3-methyl-2-oxobutanoate</name>
        <dbReference type="ChEBI" id="CHEBI:11851"/>
    </ligand>
</feature>
<feature type="binding site" evidence="7 10">
    <location>
        <position position="52"/>
    </location>
    <ligand>
        <name>Mg(2+)</name>
        <dbReference type="ChEBI" id="CHEBI:18420"/>
    </ligand>
</feature>
<proteinExistence type="inferred from homology"/>
<evidence type="ECO:0000256" key="3">
    <source>
        <dbReference type="ARBA" id="ARBA00011424"/>
    </source>
</evidence>
<keyword evidence="4 7" id="KW-0566">Pantothenate biosynthesis</keyword>
<organism evidence="11 12">
    <name type="scientific">Candidatus Kapaibacterium thiocyanatum</name>
    <dbReference type="NCBI Taxonomy" id="1895771"/>
    <lineage>
        <taxon>Bacteria</taxon>
        <taxon>Pseudomonadati</taxon>
        <taxon>Candidatus Kapaibacteriota</taxon>
        <taxon>Candidatus Kapaibacteriia</taxon>
        <taxon>Candidatus Kapaibacteriales</taxon>
        <taxon>Candidatus Kapaibacteriaceae</taxon>
        <taxon>Candidatus Kapaibacterium</taxon>
    </lineage>
</organism>
<dbReference type="GO" id="GO:0003864">
    <property type="term" value="F:3-methyl-2-oxobutanoate hydroxymethyltransferase activity"/>
    <property type="evidence" value="ECO:0007669"/>
    <property type="project" value="UniProtKB-UniRule"/>
</dbReference>
<dbReference type="CDD" id="cd06557">
    <property type="entry name" value="KPHMT-like"/>
    <property type="match status" value="1"/>
</dbReference>
<dbReference type="STRING" id="1895771.BGO89_08665"/>
<dbReference type="GO" id="GO:0032259">
    <property type="term" value="P:methylation"/>
    <property type="evidence" value="ECO:0007669"/>
    <property type="project" value="UniProtKB-KW"/>
</dbReference>
<keyword evidence="11" id="KW-0489">Methyltransferase</keyword>
<keyword evidence="7 10" id="KW-0460">Magnesium</keyword>
<name>A0A1M3KW61_9BACT</name>
<dbReference type="Pfam" id="PF02548">
    <property type="entry name" value="Pantoate_transf"/>
    <property type="match status" value="1"/>
</dbReference>
<evidence type="ECO:0000256" key="1">
    <source>
        <dbReference type="ARBA" id="ARBA00005033"/>
    </source>
</evidence>